<accession>A0A9W6T2K5</accession>
<name>A0A9W6T2K5_CANBO</name>
<gene>
    <name evidence="1" type="ORF">Cboi02_000459300</name>
</gene>
<organism evidence="1 2">
    <name type="scientific">Candida boidinii</name>
    <name type="common">Yeast</name>
    <dbReference type="NCBI Taxonomy" id="5477"/>
    <lineage>
        <taxon>Eukaryota</taxon>
        <taxon>Fungi</taxon>
        <taxon>Dikarya</taxon>
        <taxon>Ascomycota</taxon>
        <taxon>Saccharomycotina</taxon>
        <taxon>Pichiomycetes</taxon>
        <taxon>Pichiales</taxon>
        <taxon>Pichiaceae</taxon>
        <taxon>Ogataea</taxon>
        <taxon>Ogataea/Candida clade</taxon>
    </lineage>
</organism>
<evidence type="ECO:0000313" key="2">
    <source>
        <dbReference type="Proteomes" id="UP001165120"/>
    </source>
</evidence>
<dbReference type="Proteomes" id="UP001165120">
    <property type="component" value="Unassembled WGS sequence"/>
</dbReference>
<keyword evidence="2" id="KW-1185">Reference proteome</keyword>
<dbReference type="EMBL" id="BSXN01001911">
    <property type="protein sequence ID" value="GME74961.1"/>
    <property type="molecule type" value="Genomic_DNA"/>
</dbReference>
<protein>
    <submittedName>
        <fullName evidence="1">Unnamed protein product</fullName>
    </submittedName>
</protein>
<dbReference type="AlphaFoldDB" id="A0A9W6T2K5"/>
<proteinExistence type="predicted"/>
<comment type="caution">
    <text evidence="1">The sequence shown here is derived from an EMBL/GenBank/DDBJ whole genome shotgun (WGS) entry which is preliminary data.</text>
</comment>
<sequence length="71" mass="7981">MVQTYDSSKEMEQQSWVSSKYGSSPALAALTGLLASSPILKVFASNAVPFLMWREKSQAKQMQQQQQQQQN</sequence>
<evidence type="ECO:0000313" key="1">
    <source>
        <dbReference type="EMBL" id="GME74961.1"/>
    </source>
</evidence>
<reference evidence="1" key="1">
    <citation type="submission" date="2023-04" db="EMBL/GenBank/DDBJ databases">
        <title>Candida boidinii NBRC 10035.</title>
        <authorList>
            <person name="Ichikawa N."/>
            <person name="Sato H."/>
            <person name="Tonouchi N."/>
        </authorList>
    </citation>
    <scope>NUCLEOTIDE SEQUENCE</scope>
    <source>
        <strain evidence="1">NBRC 10035</strain>
    </source>
</reference>